<evidence type="ECO:0000313" key="9">
    <source>
        <dbReference type="EMBL" id="MCZ8400036.1"/>
    </source>
</evidence>
<evidence type="ECO:0000313" key="12">
    <source>
        <dbReference type="Proteomes" id="UP001141992"/>
    </source>
</evidence>
<dbReference type="PROSITE" id="PS51462">
    <property type="entry name" value="NUDIX"/>
    <property type="match status" value="1"/>
</dbReference>
<evidence type="ECO:0000256" key="7">
    <source>
        <dbReference type="SAM" id="MobiDB-lite"/>
    </source>
</evidence>
<dbReference type="SUPFAM" id="SSF55811">
    <property type="entry name" value="Nudix"/>
    <property type="match status" value="1"/>
</dbReference>
<comment type="cofactor">
    <cofactor evidence="1">
        <name>Mn(2+)</name>
        <dbReference type="ChEBI" id="CHEBI:29035"/>
    </cofactor>
</comment>
<feature type="region of interest" description="Disordered" evidence="7">
    <location>
        <begin position="1"/>
        <end position="23"/>
    </location>
</feature>
<gene>
    <name evidence="10" type="ORF">BIZ92_08955</name>
    <name evidence="9" type="ORF">O9570_01190</name>
</gene>
<dbReference type="PANTHER" id="PTHR12992">
    <property type="entry name" value="NUDIX HYDROLASE"/>
    <property type="match status" value="1"/>
</dbReference>
<comment type="caution">
    <text evidence="9">The sequence shown here is derived from an EMBL/GenBank/DDBJ whole genome shotgun (WGS) entry which is preliminary data.</text>
</comment>
<sequence length="243" mass="26530">MSDSSSSARPRRPLARPGFDPASQPWVVANDSLPAVPAGLLTPDLLRGTLSQPSTWTLELSRDNDLRYPGREGAPVPAAVLIPLVTRDDGVHIMLTQRAAHLHDHAGQISFPGGRIETSDATPVAAALREAQEETGLPANHVEVLGSMPPYLTATGFSIIPVVSLVTPGFQLAPDAFEVAEVFEVPLSFLMDPANHRLYEARLEDGRVRHYYGMPYGRHFIWGATAGMLRNLYHLLRNGFEPR</sequence>
<dbReference type="Proteomes" id="UP000187251">
    <property type="component" value="Unassembled WGS sequence"/>
</dbReference>
<dbReference type="NCBIfam" id="NF007980">
    <property type="entry name" value="PRK10707.1"/>
    <property type="match status" value="1"/>
</dbReference>
<keyword evidence="4" id="KW-0378">Hydrolase</keyword>
<dbReference type="EMBL" id="MJMN01000013">
    <property type="protein sequence ID" value="OMG87736.1"/>
    <property type="molecule type" value="Genomic_DNA"/>
</dbReference>
<accession>A0A0M9ILJ1</accession>
<keyword evidence="6" id="KW-0464">Manganese</keyword>
<evidence type="ECO:0000256" key="4">
    <source>
        <dbReference type="ARBA" id="ARBA00022801"/>
    </source>
</evidence>
<dbReference type="EMBL" id="JAPZVI010000001">
    <property type="protein sequence ID" value="MCZ8400036.1"/>
    <property type="molecule type" value="Genomic_DNA"/>
</dbReference>
<proteinExistence type="predicted"/>
<reference evidence="9" key="2">
    <citation type="submission" date="2022-12" db="EMBL/GenBank/DDBJ databases">
        <authorList>
            <person name="Voronina O.L."/>
            <person name="Kunda M.S."/>
            <person name="Ryzhova N."/>
            <person name="Aksenova E.I."/>
        </authorList>
    </citation>
    <scope>NUCLEOTIDE SEQUENCE</scope>
    <source>
        <strain evidence="9">SCCH136:Ach223948</strain>
    </source>
</reference>
<name>A0A0D6GSJ4_ALCXX</name>
<dbReference type="InterPro" id="IPR015797">
    <property type="entry name" value="NUDIX_hydrolase-like_dom_sf"/>
</dbReference>
<evidence type="ECO:0000256" key="3">
    <source>
        <dbReference type="ARBA" id="ARBA00022723"/>
    </source>
</evidence>
<dbReference type="InterPro" id="IPR000086">
    <property type="entry name" value="NUDIX_hydrolase_dom"/>
</dbReference>
<evidence type="ECO:0000256" key="5">
    <source>
        <dbReference type="ARBA" id="ARBA00022842"/>
    </source>
</evidence>
<dbReference type="InterPro" id="IPR045121">
    <property type="entry name" value="CoAse"/>
</dbReference>
<dbReference type="AlphaFoldDB" id="A0A0D6GSJ4"/>
<dbReference type="OrthoDB" id="9802805at2"/>
<comment type="cofactor">
    <cofactor evidence="2">
        <name>Mg(2+)</name>
        <dbReference type="ChEBI" id="CHEBI:18420"/>
    </cofactor>
</comment>
<evidence type="ECO:0000313" key="10">
    <source>
        <dbReference type="EMBL" id="OMG87736.1"/>
    </source>
</evidence>
<evidence type="ECO:0000256" key="6">
    <source>
        <dbReference type="ARBA" id="ARBA00023211"/>
    </source>
</evidence>
<dbReference type="RefSeq" id="WP_006388293.1">
    <property type="nucleotide sequence ID" value="NZ_AP028040.1"/>
</dbReference>
<dbReference type="GO" id="GO:0046872">
    <property type="term" value="F:metal ion binding"/>
    <property type="evidence" value="ECO:0007669"/>
    <property type="project" value="UniProtKB-KW"/>
</dbReference>
<reference evidence="10 11" key="1">
    <citation type="submission" date="2016-09" db="EMBL/GenBank/DDBJ databases">
        <title>Phylogenomics of Achromobacter.</title>
        <authorList>
            <person name="Jeukens J."/>
            <person name="Freschi L."/>
            <person name="Vincent A.T."/>
            <person name="Emond-Rheault J.-G."/>
            <person name="Kukavica-Ibrulj I."/>
            <person name="Charette S.J."/>
            <person name="Levesque R.C."/>
        </authorList>
    </citation>
    <scope>NUCLEOTIDE SEQUENCE [LARGE SCALE GENOMIC DNA]</scope>
    <source>
        <strain evidence="10 11">AUS488</strain>
    </source>
</reference>
<keyword evidence="5" id="KW-0460">Magnesium</keyword>
<evidence type="ECO:0000256" key="2">
    <source>
        <dbReference type="ARBA" id="ARBA00001946"/>
    </source>
</evidence>
<keyword evidence="3" id="KW-0479">Metal-binding</keyword>
<organism evidence="9 12">
    <name type="scientific">Alcaligenes xylosoxydans xylosoxydans</name>
    <name type="common">Achromobacter xylosoxidans</name>
    <dbReference type="NCBI Taxonomy" id="85698"/>
    <lineage>
        <taxon>Bacteria</taxon>
        <taxon>Pseudomonadati</taxon>
        <taxon>Pseudomonadota</taxon>
        <taxon>Betaproteobacteria</taxon>
        <taxon>Burkholderiales</taxon>
        <taxon>Alcaligenaceae</taxon>
        <taxon>Achromobacter</taxon>
    </lineage>
</organism>
<dbReference type="PANTHER" id="PTHR12992:SF11">
    <property type="entry name" value="MITOCHONDRIAL COENZYME A DIPHOSPHATASE NUDT8"/>
    <property type="match status" value="1"/>
</dbReference>
<evidence type="ECO:0000313" key="11">
    <source>
        <dbReference type="Proteomes" id="UP000187251"/>
    </source>
</evidence>
<accession>A0A0D6GSJ4</accession>
<feature type="domain" description="Nudix hydrolase" evidence="8">
    <location>
        <begin position="75"/>
        <end position="208"/>
    </location>
</feature>
<dbReference type="CDD" id="cd03426">
    <property type="entry name" value="NUDIX_CoAse_Nudt7"/>
    <property type="match status" value="1"/>
</dbReference>
<evidence type="ECO:0000256" key="1">
    <source>
        <dbReference type="ARBA" id="ARBA00001936"/>
    </source>
</evidence>
<dbReference type="eggNOG" id="COG0494">
    <property type="taxonomic scope" value="Bacteria"/>
</dbReference>
<dbReference type="PATRIC" id="fig|85698.15.peg.3633"/>
<dbReference type="Proteomes" id="UP001141992">
    <property type="component" value="Unassembled WGS sequence"/>
</dbReference>
<dbReference type="GO" id="GO:0010945">
    <property type="term" value="F:coenzyme A diphosphatase activity"/>
    <property type="evidence" value="ECO:0007669"/>
    <property type="project" value="InterPro"/>
</dbReference>
<protein>
    <submittedName>
        <fullName evidence="9">CoA pyrophosphatase</fullName>
    </submittedName>
    <submittedName>
        <fullName evidence="10">Coenzyme A pyrophosphatase</fullName>
    </submittedName>
</protein>
<dbReference type="KEGG" id="axx:ERS451415_01642"/>
<evidence type="ECO:0000259" key="8">
    <source>
        <dbReference type="PROSITE" id="PS51462"/>
    </source>
</evidence>
<dbReference type="Pfam" id="PF00293">
    <property type="entry name" value="NUDIX"/>
    <property type="match status" value="1"/>
</dbReference>
<dbReference type="Gene3D" id="3.90.79.10">
    <property type="entry name" value="Nucleoside Triphosphate Pyrophosphohydrolase"/>
    <property type="match status" value="1"/>
</dbReference>